<gene>
    <name evidence="6" type="ORF">CR201_G0051010</name>
</gene>
<feature type="chain" id="PRO_5014430988" evidence="5">
    <location>
        <begin position="17"/>
        <end position="78"/>
    </location>
</feature>
<feature type="region of interest" description="Disordered" evidence="4">
    <location>
        <begin position="31"/>
        <end position="50"/>
    </location>
</feature>
<dbReference type="AlphaFoldDB" id="A0A2J8RGJ4"/>
<organism evidence="6">
    <name type="scientific">Pongo abelii</name>
    <name type="common">Sumatran orangutan</name>
    <name type="synonym">Pongo pygmaeus abelii</name>
    <dbReference type="NCBI Taxonomy" id="9601"/>
    <lineage>
        <taxon>Eukaryota</taxon>
        <taxon>Metazoa</taxon>
        <taxon>Chordata</taxon>
        <taxon>Craniata</taxon>
        <taxon>Vertebrata</taxon>
        <taxon>Euteleostomi</taxon>
        <taxon>Mammalia</taxon>
        <taxon>Eutheria</taxon>
        <taxon>Euarchontoglires</taxon>
        <taxon>Primates</taxon>
        <taxon>Haplorrhini</taxon>
        <taxon>Catarrhini</taxon>
        <taxon>Hominidae</taxon>
        <taxon>Pongo</taxon>
    </lineage>
</organism>
<keyword evidence="2" id="KW-0964">Secreted</keyword>
<evidence type="ECO:0000256" key="3">
    <source>
        <dbReference type="ARBA" id="ARBA00022729"/>
    </source>
</evidence>
<keyword evidence="3 5" id="KW-0732">Signal</keyword>
<dbReference type="EMBL" id="NDHI03003696">
    <property type="protein sequence ID" value="PNJ07606.1"/>
    <property type="molecule type" value="Genomic_DNA"/>
</dbReference>
<comment type="subcellular location">
    <subcellularLocation>
        <location evidence="1">Secreted</location>
    </subcellularLocation>
</comment>
<feature type="signal peptide" evidence="5">
    <location>
        <begin position="1"/>
        <end position="16"/>
    </location>
</feature>
<protein>
    <submittedName>
        <fullName evidence="6">PRR4 isoform 7</fullName>
    </submittedName>
</protein>
<proteinExistence type="predicted"/>
<evidence type="ECO:0000256" key="2">
    <source>
        <dbReference type="ARBA" id="ARBA00022525"/>
    </source>
</evidence>
<evidence type="ECO:0000313" key="6">
    <source>
        <dbReference type="EMBL" id="PNJ07606.1"/>
    </source>
</evidence>
<name>A0A2J8RGJ4_PONAB</name>
<dbReference type="Pfam" id="PF15240">
    <property type="entry name" value="Pro-rich"/>
    <property type="match status" value="1"/>
</dbReference>
<evidence type="ECO:0000256" key="5">
    <source>
        <dbReference type="SAM" id="SignalP"/>
    </source>
</evidence>
<sequence>MLLVLLSVVLLALSSAQSTDNDVIYEDFTSTTPAKTTPTRRPSPLSTPISSCQRGGSIIILPEGQTTKTSPGPATLVI</sequence>
<evidence type="ECO:0000256" key="1">
    <source>
        <dbReference type="ARBA" id="ARBA00004613"/>
    </source>
</evidence>
<comment type="caution">
    <text evidence="6">The sequence shown here is derived from an EMBL/GenBank/DDBJ whole genome shotgun (WGS) entry which is preliminary data.</text>
</comment>
<dbReference type="InterPro" id="IPR026086">
    <property type="entry name" value="Pro-rich"/>
</dbReference>
<accession>A0A2J8RGJ4</accession>
<evidence type="ECO:0000256" key="4">
    <source>
        <dbReference type="SAM" id="MobiDB-lite"/>
    </source>
</evidence>
<dbReference type="GO" id="GO:0005576">
    <property type="term" value="C:extracellular region"/>
    <property type="evidence" value="ECO:0007669"/>
    <property type="project" value="UniProtKB-SubCell"/>
</dbReference>
<reference evidence="6" key="1">
    <citation type="submission" date="2017-12" db="EMBL/GenBank/DDBJ databases">
        <title>High-resolution comparative analysis of great ape genomes.</title>
        <authorList>
            <person name="Pollen A."/>
            <person name="Hastie A."/>
            <person name="Hormozdiari F."/>
            <person name="Dougherty M."/>
            <person name="Liu R."/>
            <person name="Chaisson M."/>
            <person name="Hoppe E."/>
            <person name="Hill C."/>
            <person name="Pang A."/>
            <person name="Hillier L."/>
            <person name="Baker C."/>
            <person name="Armstrong J."/>
            <person name="Shendure J."/>
            <person name="Paten B."/>
            <person name="Wilson R."/>
            <person name="Chao H."/>
            <person name="Schneider V."/>
            <person name="Ventura M."/>
            <person name="Kronenberg Z."/>
            <person name="Murali S."/>
            <person name="Gordon D."/>
            <person name="Cantsilieris S."/>
            <person name="Munson K."/>
            <person name="Nelson B."/>
            <person name="Raja A."/>
            <person name="Underwood J."/>
            <person name="Diekhans M."/>
            <person name="Fiddes I."/>
            <person name="Haussler D."/>
            <person name="Eichler E."/>
        </authorList>
    </citation>
    <scope>NUCLEOTIDE SEQUENCE [LARGE SCALE GENOMIC DNA]</scope>
    <source>
        <strain evidence="6">Susie</strain>
    </source>
</reference>